<dbReference type="OrthoDB" id="9814815at2"/>
<dbReference type="AlphaFoldDB" id="A0A1W6L4C6"/>
<organism evidence="5 6">
    <name type="scientific">Piscinibacter gummiphilus</name>
    <dbReference type="NCBI Taxonomy" id="946333"/>
    <lineage>
        <taxon>Bacteria</taxon>
        <taxon>Pseudomonadati</taxon>
        <taxon>Pseudomonadota</taxon>
        <taxon>Betaproteobacteria</taxon>
        <taxon>Burkholderiales</taxon>
        <taxon>Sphaerotilaceae</taxon>
        <taxon>Piscinibacter</taxon>
    </lineage>
</organism>
<dbReference type="SUPFAM" id="SSF100950">
    <property type="entry name" value="NagB/RpiA/CoA transferase-like"/>
    <property type="match status" value="1"/>
</dbReference>
<name>A0A1W6L4C6_9BURK</name>
<dbReference type="GO" id="GO:0003700">
    <property type="term" value="F:DNA-binding transcription factor activity"/>
    <property type="evidence" value="ECO:0007669"/>
    <property type="project" value="InterPro"/>
</dbReference>
<keyword evidence="6" id="KW-1185">Reference proteome</keyword>
<dbReference type="EMBL" id="CP015118">
    <property type="protein sequence ID" value="ARN19084.1"/>
    <property type="molecule type" value="Genomic_DNA"/>
</dbReference>
<sequence>MNLSDRQRAILDWLRDGQPLGTEQIAVRFGVSSQTIRRDVQELNDQGLVRRQHGSVALPASQHNLSFAQRSDAQAERKRRIARAAAASLPEDATVFLGYGTTVAEFARALPPERPLRVVTNNLDAALALAEKPAVETWLAGGRLRPQDRDTMGSWALEAFARFRPHVAVVGIGGIAADGALMEFQPDEADLTRGLLERSAEAWLLADGSKHLRDAPCLVAPLTRLARAFTDADAPAALDILFDQAGVPLHRC</sequence>
<keyword evidence="2" id="KW-0805">Transcription regulation</keyword>
<proteinExistence type="predicted"/>
<dbReference type="InterPro" id="IPR037171">
    <property type="entry name" value="NagB/RpiA_transferase-like"/>
</dbReference>
<dbReference type="PRINTS" id="PR00037">
    <property type="entry name" value="HTHLACR"/>
</dbReference>
<dbReference type="PROSITE" id="PS00894">
    <property type="entry name" value="HTH_DEOR_1"/>
    <property type="match status" value="1"/>
</dbReference>
<dbReference type="InterPro" id="IPR014036">
    <property type="entry name" value="DeoR-like_C"/>
</dbReference>
<dbReference type="SMART" id="SM01134">
    <property type="entry name" value="DeoRC"/>
    <property type="match status" value="1"/>
</dbReference>
<dbReference type="InterPro" id="IPR001034">
    <property type="entry name" value="DeoR_HTH"/>
</dbReference>
<dbReference type="Pfam" id="PF00455">
    <property type="entry name" value="DeoRC"/>
    <property type="match status" value="1"/>
</dbReference>
<dbReference type="InterPro" id="IPR018356">
    <property type="entry name" value="Tscrpt_reg_HTH_DeoR_CS"/>
</dbReference>
<reference evidence="5 6" key="1">
    <citation type="submission" date="2016-04" db="EMBL/GenBank/DDBJ databases">
        <title>Complete genome sequence of natural rubber-degrading, novel Gram-negative bacterium, Rhizobacter gummiphilus strain NS21.</title>
        <authorList>
            <person name="Tabata M."/>
            <person name="Kasai D."/>
            <person name="Fukuda M."/>
        </authorList>
    </citation>
    <scope>NUCLEOTIDE SEQUENCE [LARGE SCALE GENOMIC DNA]</scope>
    <source>
        <strain evidence="5 6">NS21</strain>
    </source>
</reference>
<keyword evidence="3" id="KW-0238">DNA-binding</keyword>
<dbReference type="PROSITE" id="PS51000">
    <property type="entry name" value="HTH_DEOR_2"/>
    <property type="match status" value="1"/>
</dbReference>
<dbReference type="RefSeq" id="WP_085749324.1">
    <property type="nucleotide sequence ID" value="NZ_BSPR01000002.1"/>
</dbReference>
<evidence type="ECO:0000313" key="6">
    <source>
        <dbReference type="Proteomes" id="UP000193427"/>
    </source>
</evidence>
<accession>A0A1W6L4C6</accession>
<dbReference type="SMART" id="SM00420">
    <property type="entry name" value="HTH_DEOR"/>
    <property type="match status" value="1"/>
</dbReference>
<dbReference type="Pfam" id="PF08220">
    <property type="entry name" value="HTH_DeoR"/>
    <property type="match status" value="1"/>
</dbReference>
<dbReference type="SUPFAM" id="SSF46785">
    <property type="entry name" value="Winged helix' DNA-binding domain"/>
    <property type="match status" value="1"/>
</dbReference>
<evidence type="ECO:0000256" key="1">
    <source>
        <dbReference type="ARBA" id="ARBA00022491"/>
    </source>
</evidence>
<dbReference type="GO" id="GO:0003677">
    <property type="term" value="F:DNA binding"/>
    <property type="evidence" value="ECO:0007669"/>
    <property type="project" value="UniProtKB-KW"/>
</dbReference>
<evidence type="ECO:0000256" key="4">
    <source>
        <dbReference type="ARBA" id="ARBA00023163"/>
    </source>
</evidence>
<dbReference type="PANTHER" id="PTHR30363:SF4">
    <property type="entry name" value="GLYCEROL-3-PHOSPHATE REGULON REPRESSOR"/>
    <property type="match status" value="1"/>
</dbReference>
<evidence type="ECO:0000256" key="3">
    <source>
        <dbReference type="ARBA" id="ARBA00023125"/>
    </source>
</evidence>
<dbReference type="Gene3D" id="1.10.10.10">
    <property type="entry name" value="Winged helix-like DNA-binding domain superfamily/Winged helix DNA-binding domain"/>
    <property type="match status" value="1"/>
</dbReference>
<dbReference type="STRING" id="946333.A4W93_03660"/>
<dbReference type="InterPro" id="IPR036388">
    <property type="entry name" value="WH-like_DNA-bd_sf"/>
</dbReference>
<dbReference type="Proteomes" id="UP000193427">
    <property type="component" value="Chromosome"/>
</dbReference>
<dbReference type="InterPro" id="IPR050313">
    <property type="entry name" value="Carb_Metab_HTH_regulators"/>
</dbReference>
<evidence type="ECO:0000256" key="2">
    <source>
        <dbReference type="ARBA" id="ARBA00023015"/>
    </source>
</evidence>
<dbReference type="KEGG" id="rgu:A4W93_03660"/>
<protein>
    <submittedName>
        <fullName evidence="5">Uncharacterized protein</fullName>
    </submittedName>
</protein>
<dbReference type="PANTHER" id="PTHR30363">
    <property type="entry name" value="HTH-TYPE TRANSCRIPTIONAL REGULATOR SRLR-RELATED"/>
    <property type="match status" value="1"/>
</dbReference>
<evidence type="ECO:0000313" key="5">
    <source>
        <dbReference type="EMBL" id="ARN19084.1"/>
    </source>
</evidence>
<dbReference type="InterPro" id="IPR036390">
    <property type="entry name" value="WH_DNA-bd_sf"/>
</dbReference>
<keyword evidence="4" id="KW-0804">Transcription</keyword>
<gene>
    <name evidence="5" type="ORF">A4W93_03660</name>
</gene>
<keyword evidence="1" id="KW-0678">Repressor</keyword>